<dbReference type="PROSITE" id="PS50005">
    <property type="entry name" value="TPR"/>
    <property type="match status" value="3"/>
</dbReference>
<dbReference type="InterPro" id="IPR011990">
    <property type="entry name" value="TPR-like_helical_dom_sf"/>
</dbReference>
<dbReference type="PANTHER" id="PTHR45081:SF1">
    <property type="entry name" value="EF HAND FAMILY PROTEIN, PUTATIVE, EXPRESSED-RELATED"/>
    <property type="match status" value="1"/>
</dbReference>
<dbReference type="InterPro" id="IPR002048">
    <property type="entry name" value="EF_hand_dom"/>
</dbReference>
<evidence type="ECO:0000256" key="2">
    <source>
        <dbReference type="PROSITE-ProRule" id="PRU00339"/>
    </source>
</evidence>
<dbReference type="PROSITE" id="PS00018">
    <property type="entry name" value="EF_HAND_1"/>
    <property type="match status" value="1"/>
</dbReference>
<dbReference type="OrthoDB" id="9991317at2759"/>
<keyword evidence="1" id="KW-0106">Calcium</keyword>
<evidence type="ECO:0000256" key="1">
    <source>
        <dbReference type="ARBA" id="ARBA00022837"/>
    </source>
</evidence>
<protein>
    <recommendedName>
        <fullName evidence="3">EF-hand domain-containing protein</fullName>
    </recommendedName>
</protein>
<accession>A0A9D4Z8I0</accession>
<sequence length="815" mass="90139">MADMESLHTRKVRKIFAHFDLNQDGRLSREEMGALVVAVNPRVRFTEHHVKEILDEVFRTYSDFIDGSAGLSFEGLLRTYEDGAGDVDRDFSALKLSLDDNGNDASSKAAAASSIVDERGDNAPLVRRREHMPSWAPSNIAFDSSWLLVEDLLIIIKRLETKMADKLREGKTFGSTDGSSEVPWSNDLSVTLGSGGSGCRPWEELGQDYANFCKELSDIVQKANKLGSPDEVFDAHLAIGRALFDHVLHKEAMASLKKAVELKATDVRPHFHLGNALYCLGKNAEAIESYSAALRLVSDKQSLPVLPFLHVNLGIALEGEGMLLSAAEHYKEAAKLSPKNHRAFKLLGSALYGIGDFRVAENALREAIALKPDFADAHCDLGSTLHALGEDNEGAIHEFQKALDLKPDHMEALYNLGGLFKDIGRFQRAAEMYSKVLALQPGHWRAQLNRAVALLGAGEREEANKAFKEAFKMTNRVELYDAVMHMKLMGKKPKGLGTALKGAEEGTTDVEAGVTNSRDVGVLVVEPSRFRRASDKTTPRPWLSTALDIRRFQRDTRLGRCEVVNLGKEFMDNKEQTAGNTALHMAPKHELEKILSRLLPFLKPDTFQGTVKAINKKVLNVLDQASSGQIDLGIFFAVIAPICAGSQDQRKKAAFDALAWRSSRGNSAEIPKTDASYYTRVLRAVYLPKQGVSDIMELHGEDDQSTMSFSQFQKLFDDPDWGFGILDVLVKLEASDRVRHRSQTCAVCAYPITGPWFKEVTVNFSLCCLCYSEGKVPSSGKQAEYCFKEYNSEVEAVKDKLRFFSSRSSNTSSAA</sequence>
<dbReference type="SMART" id="SM00054">
    <property type="entry name" value="EFh"/>
    <property type="match status" value="1"/>
</dbReference>
<dbReference type="SUPFAM" id="SSF48452">
    <property type="entry name" value="TPR-like"/>
    <property type="match status" value="2"/>
</dbReference>
<evidence type="ECO:0000313" key="4">
    <source>
        <dbReference type="EMBL" id="KAI5064612.1"/>
    </source>
</evidence>
<dbReference type="Proteomes" id="UP000886520">
    <property type="component" value="Chromosome 20"/>
</dbReference>
<dbReference type="PROSITE" id="PS50293">
    <property type="entry name" value="TPR_REGION"/>
    <property type="match status" value="1"/>
</dbReference>
<dbReference type="Pfam" id="PF13432">
    <property type="entry name" value="TPR_16"/>
    <property type="match status" value="2"/>
</dbReference>
<gene>
    <name evidence="4" type="ORF">GOP47_0021282</name>
</gene>
<dbReference type="Gene3D" id="1.10.238.10">
    <property type="entry name" value="EF-hand"/>
    <property type="match status" value="2"/>
</dbReference>
<organism evidence="4 5">
    <name type="scientific">Adiantum capillus-veneris</name>
    <name type="common">Maidenhair fern</name>
    <dbReference type="NCBI Taxonomy" id="13818"/>
    <lineage>
        <taxon>Eukaryota</taxon>
        <taxon>Viridiplantae</taxon>
        <taxon>Streptophyta</taxon>
        <taxon>Embryophyta</taxon>
        <taxon>Tracheophyta</taxon>
        <taxon>Polypodiopsida</taxon>
        <taxon>Polypodiidae</taxon>
        <taxon>Polypodiales</taxon>
        <taxon>Pteridineae</taxon>
        <taxon>Pteridaceae</taxon>
        <taxon>Vittarioideae</taxon>
        <taxon>Adiantum</taxon>
    </lineage>
</organism>
<feature type="repeat" description="TPR" evidence="2">
    <location>
        <begin position="307"/>
        <end position="340"/>
    </location>
</feature>
<reference evidence="4" key="1">
    <citation type="submission" date="2021-01" db="EMBL/GenBank/DDBJ databases">
        <title>Adiantum capillus-veneris genome.</title>
        <authorList>
            <person name="Fang Y."/>
            <person name="Liao Q."/>
        </authorList>
    </citation>
    <scope>NUCLEOTIDE SEQUENCE</scope>
    <source>
        <strain evidence="4">H3</strain>
        <tissue evidence="4">Leaf</tissue>
    </source>
</reference>
<feature type="repeat" description="TPR" evidence="2">
    <location>
        <begin position="341"/>
        <end position="374"/>
    </location>
</feature>
<dbReference type="EMBL" id="JABFUD020000020">
    <property type="protein sequence ID" value="KAI5064612.1"/>
    <property type="molecule type" value="Genomic_DNA"/>
</dbReference>
<dbReference type="SMART" id="SM00028">
    <property type="entry name" value="TPR"/>
    <property type="match status" value="7"/>
</dbReference>
<name>A0A9D4Z8I0_ADICA</name>
<dbReference type="Pfam" id="PF14559">
    <property type="entry name" value="TPR_19"/>
    <property type="match status" value="1"/>
</dbReference>
<dbReference type="CDD" id="cd00051">
    <property type="entry name" value="EFh"/>
    <property type="match status" value="1"/>
</dbReference>
<dbReference type="GO" id="GO:0005886">
    <property type="term" value="C:plasma membrane"/>
    <property type="evidence" value="ECO:0007669"/>
    <property type="project" value="TreeGrafter"/>
</dbReference>
<dbReference type="PROSITE" id="PS50222">
    <property type="entry name" value="EF_HAND_2"/>
    <property type="match status" value="1"/>
</dbReference>
<proteinExistence type="predicted"/>
<dbReference type="InterPro" id="IPR011992">
    <property type="entry name" value="EF-hand-dom_pair"/>
</dbReference>
<keyword evidence="2" id="KW-0802">TPR repeat</keyword>
<dbReference type="PANTHER" id="PTHR45081">
    <property type="entry name" value="EF HAND FAMILY PROTEIN, PUTATIVE, EXPRESSED-RELATED"/>
    <property type="match status" value="1"/>
</dbReference>
<comment type="caution">
    <text evidence="4">The sequence shown here is derived from an EMBL/GenBank/DDBJ whole genome shotgun (WGS) entry which is preliminary data.</text>
</comment>
<dbReference type="SUPFAM" id="SSF47473">
    <property type="entry name" value="EF-hand"/>
    <property type="match status" value="1"/>
</dbReference>
<dbReference type="Gene3D" id="1.25.40.10">
    <property type="entry name" value="Tetratricopeptide repeat domain"/>
    <property type="match status" value="3"/>
</dbReference>
<feature type="domain" description="EF-hand" evidence="3">
    <location>
        <begin position="7"/>
        <end position="42"/>
    </location>
</feature>
<evidence type="ECO:0000259" key="3">
    <source>
        <dbReference type="PROSITE" id="PS50222"/>
    </source>
</evidence>
<dbReference type="GO" id="GO:0005509">
    <property type="term" value="F:calcium ion binding"/>
    <property type="evidence" value="ECO:0007669"/>
    <property type="project" value="InterPro"/>
</dbReference>
<dbReference type="InterPro" id="IPR018247">
    <property type="entry name" value="EF_Hand_1_Ca_BS"/>
</dbReference>
<keyword evidence="5" id="KW-1185">Reference proteome</keyword>
<feature type="repeat" description="TPR" evidence="2">
    <location>
        <begin position="410"/>
        <end position="443"/>
    </location>
</feature>
<evidence type="ECO:0000313" key="5">
    <source>
        <dbReference type="Proteomes" id="UP000886520"/>
    </source>
</evidence>
<dbReference type="AlphaFoldDB" id="A0A9D4Z8I0"/>
<dbReference type="InterPro" id="IPR019734">
    <property type="entry name" value="TPR_rpt"/>
</dbReference>